<dbReference type="InterPro" id="IPR036061">
    <property type="entry name" value="CheW-like_dom_sf"/>
</dbReference>
<dbReference type="PROSITE" id="PS50851">
    <property type="entry name" value="CHEW"/>
    <property type="match status" value="1"/>
</dbReference>
<proteinExistence type="predicted"/>
<dbReference type="GO" id="GO:0005829">
    <property type="term" value="C:cytosol"/>
    <property type="evidence" value="ECO:0007669"/>
    <property type="project" value="TreeGrafter"/>
</dbReference>
<dbReference type="SUPFAM" id="SSF50341">
    <property type="entry name" value="CheW-like"/>
    <property type="match status" value="1"/>
</dbReference>
<dbReference type="EMBL" id="JAEMHM010000005">
    <property type="protein sequence ID" value="MBJ6724618.1"/>
    <property type="molecule type" value="Genomic_DNA"/>
</dbReference>
<dbReference type="InterPro" id="IPR002545">
    <property type="entry name" value="CheW-lke_dom"/>
</dbReference>
<dbReference type="SMART" id="SM00260">
    <property type="entry name" value="CheW"/>
    <property type="match status" value="1"/>
</dbReference>
<dbReference type="GO" id="GO:0006935">
    <property type="term" value="P:chemotaxis"/>
    <property type="evidence" value="ECO:0007669"/>
    <property type="project" value="InterPro"/>
</dbReference>
<dbReference type="GO" id="GO:0007165">
    <property type="term" value="P:signal transduction"/>
    <property type="evidence" value="ECO:0007669"/>
    <property type="project" value="InterPro"/>
</dbReference>
<keyword evidence="3" id="KW-1185">Reference proteome</keyword>
<dbReference type="Gene3D" id="2.30.30.40">
    <property type="entry name" value="SH3 Domains"/>
    <property type="match status" value="1"/>
</dbReference>
<accession>A0A8J7J1I8</accession>
<dbReference type="CDD" id="cd00732">
    <property type="entry name" value="CheW"/>
    <property type="match status" value="1"/>
</dbReference>
<comment type="caution">
    <text evidence="2">The sequence shown here is derived from an EMBL/GenBank/DDBJ whole genome shotgun (WGS) entry which is preliminary data.</text>
</comment>
<dbReference type="PANTHER" id="PTHR22617:SF23">
    <property type="entry name" value="CHEMOTAXIS PROTEIN CHEW"/>
    <property type="match status" value="1"/>
</dbReference>
<evidence type="ECO:0000313" key="3">
    <source>
        <dbReference type="Proteomes" id="UP000636888"/>
    </source>
</evidence>
<dbReference type="AlphaFoldDB" id="A0A8J7J1I8"/>
<organism evidence="2 3">
    <name type="scientific">Geomesophilobacter sediminis</name>
    <dbReference type="NCBI Taxonomy" id="2798584"/>
    <lineage>
        <taxon>Bacteria</taxon>
        <taxon>Pseudomonadati</taxon>
        <taxon>Thermodesulfobacteriota</taxon>
        <taxon>Desulfuromonadia</taxon>
        <taxon>Geobacterales</taxon>
        <taxon>Geobacteraceae</taxon>
        <taxon>Geomesophilobacter</taxon>
    </lineage>
</organism>
<protein>
    <submittedName>
        <fullName evidence="2">Purine-binding chemotaxis protein CheW</fullName>
    </submittedName>
</protein>
<evidence type="ECO:0000259" key="1">
    <source>
        <dbReference type="PROSITE" id="PS50851"/>
    </source>
</evidence>
<evidence type="ECO:0000313" key="2">
    <source>
        <dbReference type="EMBL" id="MBJ6724618.1"/>
    </source>
</evidence>
<feature type="domain" description="CheW-like" evidence="1">
    <location>
        <begin position="17"/>
        <end position="158"/>
    </location>
</feature>
<name>A0A8J7J1I8_9BACT</name>
<dbReference type="Pfam" id="PF01584">
    <property type="entry name" value="CheW"/>
    <property type="match status" value="1"/>
</dbReference>
<sequence length="165" mass="18329">MSNLPQVRADKHTVDEMRQLVSFQLDAEEYGVDVLSVREIIRLPEITKTPNCPDYVDGIINLRGTVVPIISLRKRFGLCEQEHDRHSRILVMERDGRLTGFVVDAVSEVLRVSAASIQPPPSLVTSGSAQDCLTGVINHGERLLIVIEPARLLGDELDTQYDQAA</sequence>
<gene>
    <name evidence="2" type="ORF">JFN93_07860</name>
</gene>
<dbReference type="RefSeq" id="WP_199383457.1">
    <property type="nucleotide sequence ID" value="NZ_JAEMHM010000005.1"/>
</dbReference>
<dbReference type="Proteomes" id="UP000636888">
    <property type="component" value="Unassembled WGS sequence"/>
</dbReference>
<dbReference type="PANTHER" id="PTHR22617">
    <property type="entry name" value="CHEMOTAXIS SENSOR HISTIDINE KINASE-RELATED"/>
    <property type="match status" value="1"/>
</dbReference>
<dbReference type="InterPro" id="IPR039315">
    <property type="entry name" value="CheW"/>
</dbReference>
<dbReference type="Gene3D" id="2.40.50.180">
    <property type="entry name" value="CheA-289, Domain 4"/>
    <property type="match status" value="1"/>
</dbReference>
<reference evidence="2" key="1">
    <citation type="submission" date="2020-12" db="EMBL/GenBank/DDBJ databases">
        <title>Geomonas sp. Red875, isolated from river sediment.</title>
        <authorList>
            <person name="Xu Z."/>
            <person name="Zhang Z."/>
            <person name="Masuda Y."/>
            <person name="Itoh H."/>
            <person name="Senoo K."/>
        </authorList>
    </citation>
    <scope>NUCLEOTIDE SEQUENCE</scope>
    <source>
        <strain evidence="2">Red875</strain>
    </source>
</reference>